<dbReference type="InterPro" id="IPR044844">
    <property type="entry name" value="Trans_IPPS_euk-type"/>
</dbReference>
<sequence length="86" mass="9444">MGNGMTVFLERKVDTLQEWDEYCHYVAGLVGIGLARLFSASGLEESSLGDGNSHARTLLQQPQGFLWSCQDQEGRGCTHDDGILLL</sequence>
<dbReference type="SUPFAM" id="SSF48576">
    <property type="entry name" value="Terpenoid synthases"/>
    <property type="match status" value="1"/>
</dbReference>
<name>A0AAV4ICC0_9GAST</name>
<proteinExistence type="predicted"/>
<dbReference type="GO" id="GO:0005789">
    <property type="term" value="C:endoplasmic reticulum membrane"/>
    <property type="evidence" value="ECO:0007669"/>
    <property type="project" value="TreeGrafter"/>
</dbReference>
<evidence type="ECO:0000313" key="2">
    <source>
        <dbReference type="EMBL" id="GFS07268.1"/>
    </source>
</evidence>
<reference evidence="2 3" key="1">
    <citation type="journal article" date="2021" name="Elife">
        <title>Chloroplast acquisition without the gene transfer in kleptoplastic sea slugs, Plakobranchus ocellatus.</title>
        <authorList>
            <person name="Maeda T."/>
            <person name="Takahashi S."/>
            <person name="Yoshida T."/>
            <person name="Shimamura S."/>
            <person name="Takaki Y."/>
            <person name="Nagai Y."/>
            <person name="Toyoda A."/>
            <person name="Suzuki Y."/>
            <person name="Arimoto A."/>
            <person name="Ishii H."/>
            <person name="Satoh N."/>
            <person name="Nishiyama T."/>
            <person name="Hasebe M."/>
            <person name="Maruyama T."/>
            <person name="Minagawa J."/>
            <person name="Obokata J."/>
            <person name="Shigenobu S."/>
        </authorList>
    </citation>
    <scope>NUCLEOTIDE SEQUENCE [LARGE SCALE GENOMIC DNA]</scope>
</reference>
<dbReference type="EMBL" id="BMAT01009498">
    <property type="protein sequence ID" value="GFS07268.1"/>
    <property type="molecule type" value="Genomic_DNA"/>
</dbReference>
<comment type="caution">
    <text evidence="2">The sequence shown here is derived from an EMBL/GenBank/DDBJ whole genome shotgun (WGS) entry which is preliminary data.</text>
</comment>
<evidence type="ECO:0000256" key="1">
    <source>
        <dbReference type="ARBA" id="ARBA00022679"/>
    </source>
</evidence>
<dbReference type="GO" id="GO:0051996">
    <property type="term" value="F:squalene synthase [NAD(P)H] activity"/>
    <property type="evidence" value="ECO:0007669"/>
    <property type="project" value="InterPro"/>
</dbReference>
<gene>
    <name evidence="2" type="ORF">ElyMa_004726100</name>
</gene>
<dbReference type="AlphaFoldDB" id="A0AAV4ICC0"/>
<keyword evidence="3" id="KW-1185">Reference proteome</keyword>
<dbReference type="GO" id="GO:0045338">
    <property type="term" value="P:farnesyl diphosphate metabolic process"/>
    <property type="evidence" value="ECO:0007669"/>
    <property type="project" value="InterPro"/>
</dbReference>
<evidence type="ECO:0000313" key="3">
    <source>
        <dbReference type="Proteomes" id="UP000762676"/>
    </source>
</evidence>
<dbReference type="PANTHER" id="PTHR11626">
    <property type="entry name" value="FARNESYL-DIPHOSPHATE FARNESYLTRANSFERASE"/>
    <property type="match status" value="1"/>
</dbReference>
<dbReference type="GO" id="GO:0006695">
    <property type="term" value="P:cholesterol biosynthetic process"/>
    <property type="evidence" value="ECO:0007669"/>
    <property type="project" value="TreeGrafter"/>
</dbReference>
<dbReference type="PROSITE" id="PS01044">
    <property type="entry name" value="SQUALEN_PHYTOEN_SYN_1"/>
    <property type="match status" value="1"/>
</dbReference>
<keyword evidence="1" id="KW-0808">Transferase</keyword>
<protein>
    <submittedName>
        <fullName evidence="2">Squalene synthase-like</fullName>
    </submittedName>
</protein>
<accession>A0AAV4ICC0</accession>
<dbReference type="Gene3D" id="1.10.600.10">
    <property type="entry name" value="Farnesyl Diphosphate Synthase"/>
    <property type="match status" value="1"/>
</dbReference>
<dbReference type="Proteomes" id="UP000762676">
    <property type="component" value="Unassembled WGS sequence"/>
</dbReference>
<dbReference type="PANTHER" id="PTHR11626:SF2">
    <property type="entry name" value="SQUALENE SYNTHASE"/>
    <property type="match status" value="1"/>
</dbReference>
<dbReference type="InterPro" id="IPR019845">
    <property type="entry name" value="Squalene/phytoene_synthase_CS"/>
</dbReference>
<dbReference type="InterPro" id="IPR002060">
    <property type="entry name" value="Squ/phyt_synthse"/>
</dbReference>
<organism evidence="2 3">
    <name type="scientific">Elysia marginata</name>
    <dbReference type="NCBI Taxonomy" id="1093978"/>
    <lineage>
        <taxon>Eukaryota</taxon>
        <taxon>Metazoa</taxon>
        <taxon>Spiralia</taxon>
        <taxon>Lophotrochozoa</taxon>
        <taxon>Mollusca</taxon>
        <taxon>Gastropoda</taxon>
        <taxon>Heterobranchia</taxon>
        <taxon>Euthyneura</taxon>
        <taxon>Panpulmonata</taxon>
        <taxon>Sacoglossa</taxon>
        <taxon>Placobranchoidea</taxon>
        <taxon>Plakobranchidae</taxon>
        <taxon>Elysia</taxon>
    </lineage>
</organism>
<dbReference type="Pfam" id="PF00494">
    <property type="entry name" value="SQS_PSY"/>
    <property type="match status" value="1"/>
</dbReference>
<dbReference type="InterPro" id="IPR008949">
    <property type="entry name" value="Isoprenoid_synthase_dom_sf"/>
</dbReference>